<feature type="compositionally biased region" description="Basic and acidic residues" evidence="1">
    <location>
        <begin position="267"/>
        <end position="281"/>
    </location>
</feature>
<dbReference type="AlphaFoldDB" id="A0AAD6YLP2"/>
<feature type="non-terminal residue" evidence="2">
    <location>
        <position position="324"/>
    </location>
</feature>
<dbReference type="Proteomes" id="UP001219525">
    <property type="component" value="Unassembled WGS sequence"/>
</dbReference>
<feature type="region of interest" description="Disordered" evidence="1">
    <location>
        <begin position="267"/>
        <end position="324"/>
    </location>
</feature>
<proteinExistence type="predicted"/>
<dbReference type="EMBL" id="JARJCW010000006">
    <property type="protein sequence ID" value="KAJ7223217.1"/>
    <property type="molecule type" value="Genomic_DNA"/>
</dbReference>
<keyword evidence="3" id="KW-1185">Reference proteome</keyword>
<sequence>VPPETRAEDVPLLLPSALTVAQRAGGCMSGLLEMEKELRDAQCRTAHQLLLNQLTIKSRLFLYKKYNVRHQGMNTRSRTVVARNESKIRLHSEKYQAAWRALVAIEGGVAERVGWNRLRKEDIRCMEDPEVLSRRQQRKKAAQERELRRNAELLAMGELPLITSGESHRQVSWIWTQAGKSGSDDEFLEALRIEWCKAYARTRRWREDVRLLEAEWDRLPMTLSFLENKWNDRAANVPIGETPVADAEGMIAYAVKQAAMYSELARRAEKTRTEPRLEKGYRQPRPAASTAAYLVMGGDDGDVDEEEDDEGGFLSGDEELIMDG</sequence>
<gene>
    <name evidence="2" type="ORF">GGX14DRAFT_352104</name>
</gene>
<evidence type="ECO:0000313" key="2">
    <source>
        <dbReference type="EMBL" id="KAJ7223217.1"/>
    </source>
</evidence>
<feature type="compositionally biased region" description="Acidic residues" evidence="1">
    <location>
        <begin position="299"/>
        <end position="324"/>
    </location>
</feature>
<comment type="caution">
    <text evidence="2">The sequence shown here is derived from an EMBL/GenBank/DDBJ whole genome shotgun (WGS) entry which is preliminary data.</text>
</comment>
<name>A0AAD6YLP2_9AGAR</name>
<evidence type="ECO:0000313" key="3">
    <source>
        <dbReference type="Proteomes" id="UP001219525"/>
    </source>
</evidence>
<evidence type="ECO:0000256" key="1">
    <source>
        <dbReference type="SAM" id="MobiDB-lite"/>
    </source>
</evidence>
<accession>A0AAD6YLP2</accession>
<reference evidence="2" key="1">
    <citation type="submission" date="2023-03" db="EMBL/GenBank/DDBJ databases">
        <title>Massive genome expansion in bonnet fungi (Mycena s.s.) driven by repeated elements and novel gene families across ecological guilds.</title>
        <authorList>
            <consortium name="Lawrence Berkeley National Laboratory"/>
            <person name="Harder C.B."/>
            <person name="Miyauchi S."/>
            <person name="Viragh M."/>
            <person name="Kuo A."/>
            <person name="Thoen E."/>
            <person name="Andreopoulos B."/>
            <person name="Lu D."/>
            <person name="Skrede I."/>
            <person name="Drula E."/>
            <person name="Henrissat B."/>
            <person name="Morin E."/>
            <person name="Kohler A."/>
            <person name="Barry K."/>
            <person name="LaButti K."/>
            <person name="Morin E."/>
            <person name="Salamov A."/>
            <person name="Lipzen A."/>
            <person name="Mereny Z."/>
            <person name="Hegedus B."/>
            <person name="Baldrian P."/>
            <person name="Stursova M."/>
            <person name="Weitz H."/>
            <person name="Taylor A."/>
            <person name="Grigoriev I.V."/>
            <person name="Nagy L.G."/>
            <person name="Martin F."/>
            <person name="Kauserud H."/>
        </authorList>
    </citation>
    <scope>NUCLEOTIDE SEQUENCE</scope>
    <source>
        <strain evidence="2">9144</strain>
    </source>
</reference>
<protein>
    <submittedName>
        <fullName evidence="2">Uncharacterized protein</fullName>
    </submittedName>
</protein>
<organism evidence="2 3">
    <name type="scientific">Mycena pura</name>
    <dbReference type="NCBI Taxonomy" id="153505"/>
    <lineage>
        <taxon>Eukaryota</taxon>
        <taxon>Fungi</taxon>
        <taxon>Dikarya</taxon>
        <taxon>Basidiomycota</taxon>
        <taxon>Agaricomycotina</taxon>
        <taxon>Agaricomycetes</taxon>
        <taxon>Agaricomycetidae</taxon>
        <taxon>Agaricales</taxon>
        <taxon>Marasmiineae</taxon>
        <taxon>Mycenaceae</taxon>
        <taxon>Mycena</taxon>
    </lineage>
</organism>